<accession>A0A0N7H1I2</accession>
<name>A0A0N7H1I2_PSEFL</name>
<protein>
    <recommendedName>
        <fullName evidence="4">Lipoprotein</fullName>
    </recommendedName>
</protein>
<reference evidence="3" key="1">
    <citation type="submission" date="2015-09" db="EMBL/GenBank/DDBJ databases">
        <title>Whole genome sequence of Pseudomonas fluorescens FW300-N2C3.</title>
        <authorList>
            <person name="Ray J."/>
            <person name="Melnyk R."/>
            <person name="Deutschbauer A."/>
        </authorList>
    </citation>
    <scope>NUCLEOTIDE SEQUENCE [LARGE SCALE GENOMIC DNA]</scope>
    <source>
        <strain evidence="3">FW300-N2C3</strain>
    </source>
</reference>
<evidence type="ECO:0000313" key="3">
    <source>
        <dbReference type="Proteomes" id="UP000059425"/>
    </source>
</evidence>
<organism evidence="2 3">
    <name type="scientific">Pseudomonas fluorescens</name>
    <dbReference type="NCBI Taxonomy" id="294"/>
    <lineage>
        <taxon>Bacteria</taxon>
        <taxon>Pseudomonadati</taxon>
        <taxon>Pseudomonadota</taxon>
        <taxon>Gammaproteobacteria</taxon>
        <taxon>Pseudomonadales</taxon>
        <taxon>Pseudomonadaceae</taxon>
        <taxon>Pseudomonas</taxon>
    </lineage>
</organism>
<dbReference type="RefSeq" id="WP_060738701.1">
    <property type="nucleotide sequence ID" value="NZ_CP012831.1"/>
</dbReference>
<dbReference type="AlphaFoldDB" id="A0A0N7H1I2"/>
<feature type="signal peptide" evidence="1">
    <location>
        <begin position="1"/>
        <end position="18"/>
    </location>
</feature>
<evidence type="ECO:0000313" key="2">
    <source>
        <dbReference type="EMBL" id="ALI06012.1"/>
    </source>
</evidence>
<dbReference type="OrthoDB" id="7021496at2"/>
<keyword evidence="1" id="KW-0732">Signal</keyword>
<sequence>MRYFYLGIFFSLAMLLSACNTTPYGKATIYYDREQFPAQLVKDFPELTDPILQHGRCSLIISTPGSNTGAYYFCTYALTANTLYIQEWDAKALKYVEIVHVGISKFQKVALHTFFRTKQLQLTEERRQLALSVTTDGGEFINGAATESLFEAIKSKGVPVADSEGLINSPRSASPVVIPVFIKKYR</sequence>
<proteinExistence type="predicted"/>
<feature type="chain" id="PRO_5006012394" description="Lipoprotein" evidence="1">
    <location>
        <begin position="19"/>
        <end position="186"/>
    </location>
</feature>
<reference evidence="2 3" key="2">
    <citation type="journal article" date="2018" name="Nature">
        <title>Mutant phenotypes for thousands of bacterial genes of unknown function.</title>
        <authorList>
            <person name="Price M.N."/>
            <person name="Wetmore K.M."/>
            <person name="Waters R.J."/>
            <person name="Callaghan M."/>
            <person name="Ray J."/>
            <person name="Liu H."/>
            <person name="Kuehl J.V."/>
            <person name="Melnyk R.A."/>
            <person name="Lamson J.S."/>
            <person name="Suh Y."/>
            <person name="Carlson H.K."/>
            <person name="Esquivel Z."/>
            <person name="Sadeeshkumar H."/>
            <person name="Chakraborty R."/>
            <person name="Zane G.M."/>
            <person name="Rubin B.E."/>
            <person name="Wall J.D."/>
            <person name="Visel A."/>
            <person name="Bristow J."/>
            <person name="Blow M.J."/>
            <person name="Arkin A.P."/>
            <person name="Deutschbauer A.M."/>
        </authorList>
    </citation>
    <scope>NUCLEOTIDE SEQUENCE [LARGE SCALE GENOMIC DNA]</scope>
    <source>
        <strain evidence="2 3">FW300-N2C3</strain>
    </source>
</reference>
<evidence type="ECO:0000256" key="1">
    <source>
        <dbReference type="SAM" id="SignalP"/>
    </source>
</evidence>
<dbReference type="EMBL" id="CP012831">
    <property type="protein sequence ID" value="ALI06012.1"/>
    <property type="molecule type" value="Genomic_DNA"/>
</dbReference>
<gene>
    <name evidence="2" type="ORF">AO356_04165</name>
</gene>
<dbReference type="Proteomes" id="UP000059425">
    <property type="component" value="Chromosome"/>
</dbReference>
<evidence type="ECO:0008006" key="4">
    <source>
        <dbReference type="Google" id="ProtNLM"/>
    </source>
</evidence>
<dbReference type="PROSITE" id="PS51257">
    <property type="entry name" value="PROKAR_LIPOPROTEIN"/>
    <property type="match status" value="1"/>
</dbReference>